<reference evidence="1" key="1">
    <citation type="submission" date="2023-04" db="EMBL/GenBank/DDBJ databases">
        <title>Chromosome-level genome of Chaenocephalus aceratus.</title>
        <authorList>
            <person name="Park H."/>
        </authorList>
    </citation>
    <scope>NUCLEOTIDE SEQUENCE</scope>
    <source>
        <strain evidence="1">DE</strain>
        <tissue evidence="1">Muscle</tissue>
    </source>
</reference>
<dbReference type="PANTHER" id="PTHR33772:SF1">
    <property type="entry name" value="PROTEIN TBATA"/>
    <property type="match status" value="1"/>
</dbReference>
<sequence length="136" mass="15401">MVFELLCQILQTDSLSTVQQWLLLAGQREKDLVMGMIRQALDGVDLSAHPQRSFQQLQAFHPGASPVVYGPSCDQSWRKPLRTSSYRRNQAFSVRNQVTTFLFFFIERIGEAEVLEVHAETQNNLQDPPLGHTGSV</sequence>
<gene>
    <name evidence="1" type="ORF">KUDE01_024541</name>
</gene>
<evidence type="ECO:0000313" key="1">
    <source>
        <dbReference type="EMBL" id="KAK1881375.1"/>
    </source>
</evidence>
<comment type="caution">
    <text evidence="1">The sequence shown here is derived from an EMBL/GenBank/DDBJ whole genome shotgun (WGS) entry which is preliminary data.</text>
</comment>
<accession>A0AAD9F0S8</accession>
<keyword evidence="2" id="KW-1185">Reference proteome</keyword>
<dbReference type="EMBL" id="JASDAP010000024">
    <property type="protein sequence ID" value="KAK1881375.1"/>
    <property type="molecule type" value="Genomic_DNA"/>
</dbReference>
<organism evidence="1 2">
    <name type="scientific">Dissostichus eleginoides</name>
    <name type="common">Patagonian toothfish</name>
    <name type="synonym">Dissostichus amissus</name>
    <dbReference type="NCBI Taxonomy" id="100907"/>
    <lineage>
        <taxon>Eukaryota</taxon>
        <taxon>Metazoa</taxon>
        <taxon>Chordata</taxon>
        <taxon>Craniata</taxon>
        <taxon>Vertebrata</taxon>
        <taxon>Euteleostomi</taxon>
        <taxon>Actinopterygii</taxon>
        <taxon>Neopterygii</taxon>
        <taxon>Teleostei</taxon>
        <taxon>Neoteleostei</taxon>
        <taxon>Acanthomorphata</taxon>
        <taxon>Eupercaria</taxon>
        <taxon>Perciformes</taxon>
        <taxon>Notothenioidei</taxon>
        <taxon>Nototheniidae</taxon>
        <taxon>Dissostichus</taxon>
    </lineage>
</organism>
<evidence type="ECO:0000313" key="2">
    <source>
        <dbReference type="Proteomes" id="UP001228049"/>
    </source>
</evidence>
<name>A0AAD9F0S8_DISEL</name>
<dbReference type="PANTHER" id="PTHR33772">
    <property type="entry name" value="THYMUS, BRAIN AND TESTES-ASSOCIATED"/>
    <property type="match status" value="1"/>
</dbReference>
<dbReference type="InterPro" id="IPR037394">
    <property type="entry name" value="TBATA-like"/>
</dbReference>
<dbReference type="Proteomes" id="UP001228049">
    <property type="component" value="Unassembled WGS sequence"/>
</dbReference>
<protein>
    <submittedName>
        <fullName evidence="1">Protein TBATA</fullName>
    </submittedName>
</protein>
<proteinExistence type="predicted"/>
<dbReference type="AlphaFoldDB" id="A0AAD9F0S8"/>
<dbReference type="Pfam" id="PF15256">
    <property type="entry name" value="SPATIAL"/>
    <property type="match status" value="1"/>
</dbReference>